<name>A0A0G1HK52_9BACT</name>
<dbReference type="GO" id="GO:0022857">
    <property type="term" value="F:transmembrane transporter activity"/>
    <property type="evidence" value="ECO:0007669"/>
    <property type="project" value="InterPro"/>
</dbReference>
<keyword evidence="2 4" id="KW-1133">Transmembrane helix</keyword>
<dbReference type="InterPro" id="IPR036259">
    <property type="entry name" value="MFS_trans_sf"/>
</dbReference>
<sequence>MGDKRLKLGLTKNVWIMGVVSLLNDLSSEIVYPLVPIFLTSILGAPASVVGLIEGIADASANFFMAISGFVSDKVQKRKPFIVTGYGLSTASKFILSVSFGWPMVLFSRITNRLGKGIRTTARDALIIESTEKTDRGRAFGFHRTLDNVGAILGPILSIVLLKALMGNYRLVFFWAFVPSAIAMLLLFFLTEKKKSSLDLKGMHFEWKKANVSFKLFLLISFIFAIGNSSNAFMILRAQNLGLSVSLTMLVYVLMNVSSSLFSIPAGILADRIGAKRVLSFGFLLFSYVYLMFGMADSSGVVWFLFPAYGLFLALTEGVGKAYLSRLIPHEIAGSAFGLYQVVIGTATFLASFIAGLMWTDISPAAPFIFGSVMAFSAAGLFYLLNRWIKVHPQSQPIPLKR</sequence>
<dbReference type="PANTHER" id="PTHR23518:SF2">
    <property type="entry name" value="MAJOR FACILITATOR SUPERFAMILY TRANSPORTER"/>
    <property type="match status" value="1"/>
</dbReference>
<dbReference type="Pfam" id="PF07690">
    <property type="entry name" value="MFS_1"/>
    <property type="match status" value="2"/>
</dbReference>
<feature type="transmembrane region" description="Helical" evidence="4">
    <location>
        <begin position="278"/>
        <end position="296"/>
    </location>
</feature>
<keyword evidence="3 4" id="KW-0472">Membrane</keyword>
<evidence type="ECO:0000256" key="1">
    <source>
        <dbReference type="ARBA" id="ARBA00022692"/>
    </source>
</evidence>
<feature type="transmembrane region" description="Helical" evidence="4">
    <location>
        <begin position="302"/>
        <end position="324"/>
    </location>
</feature>
<dbReference type="Gene3D" id="1.20.1250.20">
    <property type="entry name" value="MFS general substrate transporter like domains"/>
    <property type="match status" value="2"/>
</dbReference>
<feature type="transmembrane region" description="Helical" evidence="4">
    <location>
        <begin position="172"/>
        <end position="191"/>
    </location>
</feature>
<reference evidence="6 7" key="1">
    <citation type="journal article" date="2015" name="Nature">
        <title>rRNA introns, odd ribosomes, and small enigmatic genomes across a large radiation of phyla.</title>
        <authorList>
            <person name="Brown C.T."/>
            <person name="Hug L.A."/>
            <person name="Thomas B.C."/>
            <person name="Sharon I."/>
            <person name="Castelle C.J."/>
            <person name="Singh A."/>
            <person name="Wilkins M.J."/>
            <person name="Williams K.H."/>
            <person name="Banfield J.F."/>
        </authorList>
    </citation>
    <scope>NUCLEOTIDE SEQUENCE [LARGE SCALE GENOMIC DNA]</scope>
</reference>
<feature type="transmembrane region" description="Helical" evidence="4">
    <location>
        <begin position="336"/>
        <end position="359"/>
    </location>
</feature>
<evidence type="ECO:0000313" key="6">
    <source>
        <dbReference type="EMBL" id="KKT46953.1"/>
    </source>
</evidence>
<dbReference type="EMBL" id="LCHZ01000005">
    <property type="protein sequence ID" value="KKT46953.1"/>
    <property type="molecule type" value="Genomic_DNA"/>
</dbReference>
<gene>
    <name evidence="6" type="ORF">UW35_C0005G0030</name>
</gene>
<protein>
    <submittedName>
        <fullName evidence="6">Permeases of the major facilitator superfamily</fullName>
    </submittedName>
</protein>
<dbReference type="AlphaFoldDB" id="A0A0G1HK52"/>
<dbReference type="PROSITE" id="PS50850">
    <property type="entry name" value="MFS"/>
    <property type="match status" value="1"/>
</dbReference>
<evidence type="ECO:0000256" key="4">
    <source>
        <dbReference type="SAM" id="Phobius"/>
    </source>
</evidence>
<evidence type="ECO:0000259" key="5">
    <source>
        <dbReference type="PROSITE" id="PS50850"/>
    </source>
</evidence>
<dbReference type="SUPFAM" id="SSF103473">
    <property type="entry name" value="MFS general substrate transporter"/>
    <property type="match status" value="1"/>
</dbReference>
<evidence type="ECO:0000256" key="3">
    <source>
        <dbReference type="ARBA" id="ARBA00023136"/>
    </source>
</evidence>
<evidence type="ECO:0000256" key="2">
    <source>
        <dbReference type="ARBA" id="ARBA00022989"/>
    </source>
</evidence>
<accession>A0A0G1HK52</accession>
<feature type="transmembrane region" description="Helical" evidence="4">
    <location>
        <begin position="365"/>
        <end position="385"/>
    </location>
</feature>
<proteinExistence type="predicted"/>
<feature type="transmembrane region" description="Helical" evidence="4">
    <location>
        <begin position="212"/>
        <end position="235"/>
    </location>
</feature>
<feature type="domain" description="Major facilitator superfamily (MFS) profile" evidence="5">
    <location>
        <begin position="13"/>
        <end position="390"/>
    </location>
</feature>
<dbReference type="InterPro" id="IPR020846">
    <property type="entry name" value="MFS_dom"/>
</dbReference>
<dbReference type="PANTHER" id="PTHR23518">
    <property type="entry name" value="C-METHYLTRANSFERASE"/>
    <property type="match status" value="1"/>
</dbReference>
<dbReference type="Proteomes" id="UP000033861">
    <property type="component" value="Unassembled WGS sequence"/>
</dbReference>
<dbReference type="InterPro" id="IPR011701">
    <property type="entry name" value="MFS"/>
</dbReference>
<comment type="caution">
    <text evidence="6">The sequence shown here is derived from an EMBL/GenBank/DDBJ whole genome shotgun (WGS) entry which is preliminary data.</text>
</comment>
<organism evidence="6 7">
    <name type="scientific">Candidatus Collierbacteria bacterium GW2011_GWF2_44_15</name>
    <dbReference type="NCBI Taxonomy" id="1618404"/>
    <lineage>
        <taxon>Bacteria</taxon>
        <taxon>Candidatus Collieribacteriota</taxon>
    </lineage>
</organism>
<dbReference type="CDD" id="cd17370">
    <property type="entry name" value="MFS_MJ1317_like"/>
    <property type="match status" value="1"/>
</dbReference>
<feature type="transmembrane region" description="Helical" evidence="4">
    <location>
        <begin position="241"/>
        <end position="266"/>
    </location>
</feature>
<dbReference type="STRING" id="1618404.UW35_C0005G0030"/>
<keyword evidence="1 4" id="KW-0812">Transmembrane</keyword>
<evidence type="ECO:0000313" key="7">
    <source>
        <dbReference type="Proteomes" id="UP000033861"/>
    </source>
</evidence>